<feature type="domain" description="Myosin motor" evidence="10">
    <location>
        <begin position="700"/>
        <end position="1420"/>
    </location>
</feature>
<dbReference type="GO" id="GO:0016459">
    <property type="term" value="C:myosin complex"/>
    <property type="evidence" value="ECO:0007669"/>
    <property type="project" value="UniProtKB-KW"/>
</dbReference>
<feature type="coiled-coil region" evidence="7">
    <location>
        <begin position="1476"/>
        <end position="1561"/>
    </location>
</feature>
<dbReference type="Gene3D" id="1.10.10.820">
    <property type="match status" value="1"/>
</dbReference>
<keyword evidence="4 6" id="KW-0505">Motor protein</keyword>
<dbReference type="SMART" id="SM00242">
    <property type="entry name" value="MYSc"/>
    <property type="match status" value="1"/>
</dbReference>
<dbReference type="CDD" id="cd00124">
    <property type="entry name" value="MYSc"/>
    <property type="match status" value="1"/>
</dbReference>
<feature type="region of interest" description="Disordered" evidence="8">
    <location>
        <begin position="2125"/>
        <end position="2235"/>
    </location>
</feature>
<evidence type="ECO:0000259" key="9">
    <source>
        <dbReference type="PROSITE" id="PS51082"/>
    </source>
</evidence>
<feature type="region of interest" description="Disordered" evidence="8">
    <location>
        <begin position="2299"/>
        <end position="2335"/>
    </location>
</feature>
<feature type="region of interest" description="Disordered" evidence="8">
    <location>
        <begin position="2511"/>
        <end position="2565"/>
    </location>
</feature>
<feature type="compositionally biased region" description="Polar residues" evidence="8">
    <location>
        <begin position="2299"/>
        <end position="2308"/>
    </location>
</feature>
<dbReference type="SMART" id="SM00248">
    <property type="entry name" value="ANK"/>
    <property type="match status" value="4"/>
</dbReference>
<feature type="compositionally biased region" description="Basic and acidic residues" evidence="8">
    <location>
        <begin position="2521"/>
        <end position="2536"/>
    </location>
</feature>
<feature type="compositionally biased region" description="Basic and acidic residues" evidence="8">
    <location>
        <begin position="2620"/>
        <end position="2643"/>
    </location>
</feature>
<feature type="coiled-coil region" evidence="7">
    <location>
        <begin position="148"/>
        <end position="269"/>
    </location>
</feature>
<feature type="binding site" evidence="6">
    <location>
        <begin position="794"/>
        <end position="801"/>
    </location>
    <ligand>
        <name>ATP</name>
        <dbReference type="ChEBI" id="CHEBI:30616"/>
    </ligand>
</feature>
<gene>
    <name evidence="11" type="ORF">LOD99_11821</name>
</gene>
<dbReference type="InterPro" id="IPR036961">
    <property type="entry name" value="Kinesin_motor_dom_sf"/>
</dbReference>
<feature type="region of interest" description="Actin-binding" evidence="6">
    <location>
        <begin position="1296"/>
        <end position="1318"/>
    </location>
</feature>
<dbReference type="PROSITE" id="PS51456">
    <property type="entry name" value="MYOSIN_MOTOR"/>
    <property type="match status" value="1"/>
</dbReference>
<comment type="caution">
    <text evidence="11">The sequence shown here is derived from an EMBL/GenBank/DDBJ whole genome shotgun (WGS) entry which is preliminary data.</text>
</comment>
<dbReference type="Gene3D" id="1.20.5.4820">
    <property type="match status" value="1"/>
</dbReference>
<dbReference type="SUPFAM" id="SSF48403">
    <property type="entry name" value="Ankyrin repeat"/>
    <property type="match status" value="1"/>
</dbReference>
<dbReference type="PROSITE" id="PS50088">
    <property type="entry name" value="ANK_REPEAT"/>
    <property type="match status" value="4"/>
</dbReference>
<dbReference type="PANTHER" id="PTHR47335:SF1">
    <property type="entry name" value="UNCONVENTIONAL MYOSIN-XVI"/>
    <property type="match status" value="1"/>
</dbReference>
<keyword evidence="12" id="KW-1185">Reference proteome</keyword>
<evidence type="ECO:0000256" key="6">
    <source>
        <dbReference type="PROSITE-ProRule" id="PRU00782"/>
    </source>
</evidence>
<dbReference type="PRINTS" id="PR00193">
    <property type="entry name" value="MYOSINHEAVY"/>
</dbReference>
<dbReference type="EMBL" id="JAKMXF010000321">
    <property type="protein sequence ID" value="KAI6649456.1"/>
    <property type="molecule type" value="Genomic_DNA"/>
</dbReference>
<feature type="coiled-coil region" evidence="7">
    <location>
        <begin position="1776"/>
        <end position="1806"/>
    </location>
</feature>
<accession>A0AAV7JKM6</accession>
<evidence type="ECO:0000256" key="5">
    <source>
        <dbReference type="PROSITE-ProRule" id="PRU00023"/>
    </source>
</evidence>
<feature type="region of interest" description="Disordered" evidence="8">
    <location>
        <begin position="1703"/>
        <end position="1727"/>
    </location>
</feature>
<feature type="repeat" description="ANK" evidence="5">
    <location>
        <begin position="541"/>
        <end position="573"/>
    </location>
</feature>
<keyword evidence="6" id="KW-0009">Actin-binding</keyword>
<dbReference type="Pfam" id="PF00063">
    <property type="entry name" value="Myosin_head"/>
    <property type="match status" value="1"/>
</dbReference>
<dbReference type="Gene3D" id="1.25.40.20">
    <property type="entry name" value="Ankyrin repeat-containing domain"/>
    <property type="match status" value="2"/>
</dbReference>
<evidence type="ECO:0000256" key="1">
    <source>
        <dbReference type="ARBA" id="ARBA00022741"/>
    </source>
</evidence>
<dbReference type="InterPro" id="IPR026243">
    <property type="entry name" value="HAUS1"/>
</dbReference>
<dbReference type="Proteomes" id="UP001165289">
    <property type="component" value="Unassembled WGS sequence"/>
</dbReference>
<dbReference type="InterPro" id="IPR001609">
    <property type="entry name" value="Myosin_head_motor_dom-like"/>
</dbReference>
<keyword evidence="7" id="KW-0175">Coiled coil</keyword>
<protein>
    <submittedName>
        <fullName evidence="11">Unconventional myosin-XVI</fullName>
    </submittedName>
</protein>
<dbReference type="InterPro" id="IPR036770">
    <property type="entry name" value="Ankyrin_rpt-contain_sf"/>
</dbReference>
<dbReference type="GO" id="GO:0003774">
    <property type="term" value="F:cytoskeletal motor activity"/>
    <property type="evidence" value="ECO:0007669"/>
    <property type="project" value="UniProtKB-UniRule"/>
</dbReference>
<feature type="repeat" description="ANK" evidence="5">
    <location>
        <begin position="508"/>
        <end position="540"/>
    </location>
</feature>
<feature type="domain" description="WH2" evidence="9">
    <location>
        <begin position="2499"/>
        <end position="2516"/>
    </location>
</feature>
<keyword evidence="1 6" id="KW-0547">Nucleotide-binding</keyword>
<evidence type="ECO:0000313" key="11">
    <source>
        <dbReference type="EMBL" id="KAI6649456.1"/>
    </source>
</evidence>
<feature type="compositionally biased region" description="Polar residues" evidence="8">
    <location>
        <begin position="2126"/>
        <end position="2135"/>
    </location>
</feature>
<dbReference type="GO" id="GO:0003779">
    <property type="term" value="F:actin binding"/>
    <property type="evidence" value="ECO:0007669"/>
    <property type="project" value="UniProtKB-KW"/>
</dbReference>
<evidence type="ECO:0000256" key="4">
    <source>
        <dbReference type="ARBA" id="ARBA00023175"/>
    </source>
</evidence>
<dbReference type="GO" id="GO:0005524">
    <property type="term" value="F:ATP binding"/>
    <property type="evidence" value="ECO:0007669"/>
    <property type="project" value="UniProtKB-UniRule"/>
</dbReference>
<dbReference type="PROSITE" id="PS50297">
    <property type="entry name" value="ANK_REP_REGION"/>
    <property type="match status" value="3"/>
</dbReference>
<evidence type="ECO:0000259" key="10">
    <source>
        <dbReference type="PROSITE" id="PS51456"/>
    </source>
</evidence>
<dbReference type="PANTHER" id="PTHR47335">
    <property type="entry name" value="UNCONVENTIONAL MYOSIN-XVI"/>
    <property type="match status" value="1"/>
</dbReference>
<dbReference type="InterPro" id="IPR052838">
    <property type="entry name" value="Myosin-XVI"/>
</dbReference>
<dbReference type="Gene3D" id="1.20.58.530">
    <property type="match status" value="1"/>
</dbReference>
<dbReference type="InterPro" id="IPR027417">
    <property type="entry name" value="P-loop_NTPase"/>
</dbReference>
<feature type="compositionally biased region" description="Low complexity" evidence="8">
    <location>
        <begin position="2316"/>
        <end position="2335"/>
    </location>
</feature>
<evidence type="ECO:0000256" key="3">
    <source>
        <dbReference type="ARBA" id="ARBA00023123"/>
    </source>
</evidence>
<dbReference type="Gene3D" id="1.20.120.720">
    <property type="entry name" value="Myosin VI head, motor domain, U50 subdomain"/>
    <property type="match status" value="1"/>
</dbReference>
<evidence type="ECO:0000313" key="12">
    <source>
        <dbReference type="Proteomes" id="UP001165289"/>
    </source>
</evidence>
<feature type="coiled-coil region" evidence="7">
    <location>
        <begin position="1952"/>
        <end position="2009"/>
    </location>
</feature>
<evidence type="ECO:0000256" key="8">
    <source>
        <dbReference type="SAM" id="MobiDB-lite"/>
    </source>
</evidence>
<keyword evidence="5" id="KW-0040">ANK repeat</keyword>
<organism evidence="11 12">
    <name type="scientific">Oopsacas minuta</name>
    <dbReference type="NCBI Taxonomy" id="111878"/>
    <lineage>
        <taxon>Eukaryota</taxon>
        <taxon>Metazoa</taxon>
        <taxon>Porifera</taxon>
        <taxon>Hexactinellida</taxon>
        <taxon>Hexasterophora</taxon>
        <taxon>Lyssacinosida</taxon>
        <taxon>Leucopsacidae</taxon>
        <taxon>Oopsacas</taxon>
    </lineage>
</organism>
<reference evidence="11 12" key="1">
    <citation type="journal article" date="2023" name="BMC Biol.">
        <title>The compact genome of the sponge Oopsacas minuta (Hexactinellida) is lacking key metazoan core genes.</title>
        <authorList>
            <person name="Santini S."/>
            <person name="Schenkelaars Q."/>
            <person name="Jourda C."/>
            <person name="Duchesne M."/>
            <person name="Belahbib H."/>
            <person name="Rocher C."/>
            <person name="Selva M."/>
            <person name="Riesgo A."/>
            <person name="Vervoort M."/>
            <person name="Leys S.P."/>
            <person name="Kodjabachian L."/>
            <person name="Le Bivic A."/>
            <person name="Borchiellini C."/>
            <person name="Claverie J.M."/>
            <person name="Renard E."/>
        </authorList>
    </citation>
    <scope>NUCLEOTIDE SEQUENCE [LARGE SCALE GENOMIC DNA]</scope>
    <source>
        <strain evidence="11">SPO-2</strain>
    </source>
</reference>
<evidence type="ECO:0000256" key="2">
    <source>
        <dbReference type="ARBA" id="ARBA00022840"/>
    </source>
</evidence>
<keyword evidence="2 6" id="KW-0067">ATP-binding</keyword>
<keyword evidence="3 6" id="KW-0518">Myosin</keyword>
<feature type="region of interest" description="Disordered" evidence="8">
    <location>
        <begin position="1617"/>
        <end position="1640"/>
    </location>
</feature>
<name>A0AAV7JKM6_9METZ</name>
<dbReference type="Gene3D" id="3.40.850.10">
    <property type="entry name" value="Kinesin motor domain"/>
    <property type="match status" value="1"/>
</dbReference>
<feature type="region of interest" description="Disordered" evidence="8">
    <location>
        <begin position="2590"/>
        <end position="2643"/>
    </location>
</feature>
<dbReference type="InterPro" id="IPR003124">
    <property type="entry name" value="WH2_dom"/>
</dbReference>
<dbReference type="PROSITE" id="PS51082">
    <property type="entry name" value="WH2"/>
    <property type="match status" value="1"/>
</dbReference>
<proteinExistence type="inferred from homology"/>
<dbReference type="Pfam" id="PF12796">
    <property type="entry name" value="Ank_2"/>
    <property type="match status" value="2"/>
</dbReference>
<feature type="repeat" description="ANK" evidence="5">
    <location>
        <begin position="381"/>
        <end position="413"/>
    </location>
</feature>
<dbReference type="SUPFAM" id="SSF52540">
    <property type="entry name" value="P-loop containing nucleoside triphosphate hydrolases"/>
    <property type="match status" value="1"/>
</dbReference>
<dbReference type="InterPro" id="IPR002110">
    <property type="entry name" value="Ankyrin_rpt"/>
</dbReference>
<dbReference type="Pfam" id="PF25762">
    <property type="entry name" value="HAUS1"/>
    <property type="match status" value="1"/>
</dbReference>
<sequence>MEQYIVNHWLREVYGGELPPFEVNEDTIKVLKNIFDEFKAGEKGMSLVLEEIREKSVEQRIESDRLKKILNSLYFSQDTIPDRVNDLTNSLASLAVTLKSRDTSSASLILMLSDHMMCVKDPDLDDVLPSDKINLSLIRKITAVDKAIREIQAKSKIVKEKLEKERESQPKKQSDMIFLQKKRQEYIQTRIELEQRLAESGFREEISHPNISSFRKEVSNMNSNLSELRKRKNYYKALPLNLSLAKVKLEEARLELDRLNQEIMIKLNLTSSLFLKVDLNSSDFKNEEYTDSLDASEIDSLPFEDRIRNVKRQKHQQITRYLEWEQEEKKNSTVKKKSNSRSITLDNFHVMFDAISLFDEALVKRLLLEEGVYVNSQKLGTGTTLLHQCCIDDNVSAAKLLLGQFANPNIQDSDLWSPLHVASFLGRPDLIKLLVQFDADPALLDVDGNLAIDHARGSVREILESFMKKKGIDEAKLKEIRKSTRKQMHTEVHNMTQQGQDLDLYNSRGVTLLHVSSANGYYETAKLLVRSKANINIQDDKGNTPLHCASKYNHPKVVKLLLNNSANPLIRNFDNDTATDLAEEDSLREMLQDAGLSFSVTASGVVQPVKSRLSTSEHSDVEIIGESENNPHHVSKMVIGMKMSYSKQEELFEYETLSDKDNYLINENDCERSQSACDRLNANKSITRALKQKPQLPEQCGSDDLATLSNMSEDIVLEELRQRYTKDQIYTYVGDILIAINPFKLLPYYTPKVSKEYFLLPSRQSMPPHIYAVADIIFQDMKNMKHPQCCVISGESGAGKTETSKFLVQHLLANTPCLEPSLNVKIQQASPLLEAFGNAVTVMNDNSSRFGKYFEIIFNGQGSVTGAFFQEYLLEKSRIVHQPRKERNFHIFYMMYAGLSAEEKARFRLSKPTQHRCLTANGMSLEGVFNEDKRAEFQEVRDCLQAIGFSKDDEISLLNALAAVLHLCDINFIPEGTNKAAKVKNTDVLANACHLLGVDSQELGTSLIEDTHVIHGEQTVRQRNVLQAEDCRDALAKALYQRLFGWIVNSINHLLSPIQQLDNNPMKIGILDIFGFENFERNGFEQMCINLANEQLQYYFNEHVFEYEKNECQKEGVSTAAIKYTSNRPILDLFLEKHKGILAHIDEESKFNTSTDKSLALSLHQGHGKNPRDLYIAPRDLGPTFSVVHYAGIVKYDINGFLDKNRDTLAQALQMTMRTSSCILLREMFGAKLSRTGSVQPSLRQKSVRKEQSPFAFFKRRMSKEISASKRQKRTKASDTRSRGPNTVAFHFRNSLQELMEKMSQGTPHFIRCIKPNVRKQPDAFNPDYILQQLRYTGVMETTRIRRQGYATRLTFTEFIKRYPALRATYLPTKSGAPHSAEARTILTKLELKDWEVGKTKLFLKYYHTEQLAQHEEAVMKRFILCQKMIRGYIARAKYERLCDHRVRQMVVVKVFLETIPNNLNDVLLCQENLHEIDLDREVQKLEEEKRKIREEEERLERERLQKEEEERIEKERLQKEEEERIRLEKEKQEIEEERLRQVEEDRLKEEQKKQEEVEITFLSNLCTETDTKESVSEKKEHIVATRKISSAETDVIQNLQQKIISQQKLLQQLLEQTKETPDSSDPLADGRGESESTENQLMEIQSKIEELSVNRKEEQFTDSLLIEDTGLPKQEHEISETDRMLLDIEQKLKELDLTPILPLPQEPVQSDPITKSLPPPSSQNNTLAEQLRDLECQEALATGTSLPDGIDSYLLDPPPLPVRTTPTLEIPSQSFAKADNRLKALDQKLNLLQDKEDQLKRLDLQDLLADTQSMDQDMTQVRIKRTQKSIRIKRGLKEVRDEQQRSLLEKQYQEVKAEQAMRNKRIREQQICISEDENILQQRSKMANDVDLTKEANFLKKKGELIEKRLEISKKQEAGEDTGHLVTILNQKDGILSQLLSQLQQDKQKRFQQEQMEINRIKGEKELLEEAMREEQLMRLQEEKLLEKIEHMKELEEEERRVRLAEEQQLMREINIPTSPVLTTYENKDIGSSDLEQQLFALEQQEKILIETAPSVLKEKKEQMKSVEQRIILLEKKEQDLIKQLEDKAARENEEAKRVLEKQKLLQQHEQLLKRKEIEAEIESQRSFMHNQQDALKRQAEEMEEMQRKLAAMEEDVKTKREEAIERDLQSKQKEEDVKQREEAILAKEQEIHKIEEESKKKELELKQQEEDKIEKQKETEKEEEERKRLELEEREASLRAMQEKLEQQEISLQSKVTEFTDRAATLPHNDSITLPYIQQAQTSTLPTRYIQAASNIRRPNSTTDQLVQPPPPSRNSHLPPALDSLPIAPAISFPTPPPPSSMVPIAPPPSSNIVAPPPPASAYPIAPPPSNSPKMVFPFPSRNTIPRPPADLPEVVAQSGVFRAKRDSVGYIPPPGHPFNPVGLVMDATNTSIVSETAPLVDSRIPAPPPNLPTVICDQTGPSLPRSGGITSELLSAHTKLKTSQTPVVVKKPKSNTQSDLMAAISSGIRLKPSPGPQRKGEETHQKSFRDHRVLTSGETEPERKTSIPPLIATKPRSGSMSDLLDTVQTTKGKYNRQGRLITNQVSNQKKPIHSKSTEVLDESPATSADSTPVWMKNLKERKAKEQERERAAAGAERQAELDELERLAIMPAWKREIILKKKGLNPK</sequence>
<evidence type="ECO:0000256" key="7">
    <source>
        <dbReference type="SAM" id="Coils"/>
    </source>
</evidence>
<feature type="compositionally biased region" description="Basic and acidic residues" evidence="8">
    <location>
        <begin position="2136"/>
        <end position="2235"/>
    </location>
</feature>
<feature type="repeat" description="ANK" evidence="5">
    <location>
        <begin position="414"/>
        <end position="446"/>
    </location>
</feature>
<dbReference type="PROSITE" id="PS50096">
    <property type="entry name" value="IQ"/>
    <property type="match status" value="1"/>
</dbReference>
<feature type="region of interest" description="Disordered" evidence="8">
    <location>
        <begin position="1265"/>
        <end position="1286"/>
    </location>
</feature>
<comment type="similarity">
    <text evidence="6">Belongs to the TRAFAC class myosin-kinesin ATPase superfamily. Myosin family.</text>
</comment>